<dbReference type="InterPro" id="IPR002508">
    <property type="entry name" value="MurNAc-LAA_cat"/>
</dbReference>
<gene>
    <name evidence="5" type="ORF">AVDCRST_MAG08-4298</name>
</gene>
<accession>A0A6J4JT88</accession>
<evidence type="ECO:0000256" key="2">
    <source>
        <dbReference type="ARBA" id="ARBA00011901"/>
    </source>
</evidence>
<dbReference type="EMBL" id="CADCTG010000344">
    <property type="protein sequence ID" value="CAA9287034.1"/>
    <property type="molecule type" value="Genomic_DNA"/>
</dbReference>
<sequence length="393" mass="40275">MRGQDGRDSWRAPAGGRRGFVGLGAALASGALWPVPADAAAAASISASNGRTRIEVPLDPGTAWRLSAAKDPPRLTLDLPGMAPRGPARLPGAGLVAEARRPGNALVLLLAAPVAAPVTRARGGNLVIELFPGPAAGFSRLADGRALAAAPPPPRTLPLVVLDPGHGGRDPGAIGANGTQEKRITLAAALDVKRRLEAGGRCRVLLTRGRDVFVPLADRIGLARRREAALFVSLHADSAPGARGASVYTLSETASDALSAALARRENEADRAGGLRLPSVSPEVESILLSLMRQETRAGSDRLARLAVSSLRGEVPLLPNAHRRAAFVVLKAPDVPAALVEMGFLSHPADEAALNRPAHRARLAAALAGAVEGFLLARARSSLVAAGGGAMPG</sequence>
<dbReference type="PANTHER" id="PTHR30404">
    <property type="entry name" value="N-ACETYLMURAMOYL-L-ALANINE AMIDASE"/>
    <property type="match status" value="1"/>
</dbReference>
<dbReference type="GO" id="GO:0008745">
    <property type="term" value="F:N-acetylmuramoyl-L-alanine amidase activity"/>
    <property type="evidence" value="ECO:0007669"/>
    <property type="project" value="UniProtKB-EC"/>
</dbReference>
<dbReference type="SUPFAM" id="SSF53187">
    <property type="entry name" value="Zn-dependent exopeptidases"/>
    <property type="match status" value="1"/>
</dbReference>
<evidence type="ECO:0000256" key="1">
    <source>
        <dbReference type="ARBA" id="ARBA00001561"/>
    </source>
</evidence>
<proteinExistence type="predicted"/>
<dbReference type="Pfam" id="PF01520">
    <property type="entry name" value="Amidase_3"/>
    <property type="match status" value="1"/>
</dbReference>
<protein>
    <recommendedName>
        <fullName evidence="2">N-acetylmuramoyl-L-alanine amidase</fullName>
        <ecNumber evidence="2">3.5.1.28</ecNumber>
    </recommendedName>
</protein>
<dbReference type="InterPro" id="IPR050695">
    <property type="entry name" value="N-acetylmuramoyl_amidase_3"/>
</dbReference>
<name>A0A6J4JT88_9PROT</name>
<dbReference type="GO" id="GO:0009253">
    <property type="term" value="P:peptidoglycan catabolic process"/>
    <property type="evidence" value="ECO:0007669"/>
    <property type="project" value="InterPro"/>
</dbReference>
<organism evidence="5">
    <name type="scientific">uncultured Acetobacteraceae bacterium</name>
    <dbReference type="NCBI Taxonomy" id="169975"/>
    <lineage>
        <taxon>Bacteria</taxon>
        <taxon>Pseudomonadati</taxon>
        <taxon>Pseudomonadota</taxon>
        <taxon>Alphaproteobacteria</taxon>
        <taxon>Acetobacterales</taxon>
        <taxon>Acetobacteraceae</taxon>
        <taxon>environmental samples</taxon>
    </lineage>
</organism>
<comment type="catalytic activity">
    <reaction evidence="1">
        <text>Hydrolyzes the link between N-acetylmuramoyl residues and L-amino acid residues in certain cell-wall glycopeptides.</text>
        <dbReference type="EC" id="3.5.1.28"/>
    </reaction>
</comment>
<evidence type="ECO:0000313" key="5">
    <source>
        <dbReference type="EMBL" id="CAA9287034.1"/>
    </source>
</evidence>
<dbReference type="CDD" id="cd02696">
    <property type="entry name" value="MurNAc-LAA"/>
    <property type="match status" value="1"/>
</dbReference>
<keyword evidence="3 5" id="KW-0378">Hydrolase</keyword>
<dbReference type="AlphaFoldDB" id="A0A6J4JT88"/>
<dbReference type="Gene3D" id="3.40.630.40">
    <property type="entry name" value="Zn-dependent exopeptidases"/>
    <property type="match status" value="1"/>
</dbReference>
<dbReference type="PANTHER" id="PTHR30404:SF0">
    <property type="entry name" value="N-ACETYLMURAMOYL-L-ALANINE AMIDASE AMIC"/>
    <property type="match status" value="1"/>
</dbReference>
<feature type="domain" description="MurNAc-LAA" evidence="4">
    <location>
        <begin position="220"/>
        <end position="372"/>
    </location>
</feature>
<dbReference type="SMART" id="SM00646">
    <property type="entry name" value="Ami_3"/>
    <property type="match status" value="1"/>
</dbReference>
<evidence type="ECO:0000256" key="3">
    <source>
        <dbReference type="ARBA" id="ARBA00022801"/>
    </source>
</evidence>
<reference evidence="5" key="1">
    <citation type="submission" date="2020-02" db="EMBL/GenBank/DDBJ databases">
        <authorList>
            <person name="Meier V. D."/>
        </authorList>
    </citation>
    <scope>NUCLEOTIDE SEQUENCE</scope>
    <source>
        <strain evidence="5">AVDCRST_MAG08</strain>
    </source>
</reference>
<evidence type="ECO:0000259" key="4">
    <source>
        <dbReference type="SMART" id="SM00646"/>
    </source>
</evidence>
<dbReference type="GO" id="GO:0030288">
    <property type="term" value="C:outer membrane-bounded periplasmic space"/>
    <property type="evidence" value="ECO:0007669"/>
    <property type="project" value="TreeGrafter"/>
</dbReference>
<dbReference type="EC" id="3.5.1.28" evidence="2"/>